<dbReference type="InterPro" id="IPR004675">
    <property type="entry name" value="AhpD_core"/>
</dbReference>
<gene>
    <name evidence="2" type="ORF">JIG36_31860</name>
</gene>
<feature type="domain" description="Carboxymuconolactone decarboxylase-like" evidence="1">
    <location>
        <begin position="63"/>
        <end position="141"/>
    </location>
</feature>
<name>A0ABS2AK14_9ACTN</name>
<comment type="caution">
    <text evidence="2">The sequence shown here is derived from an EMBL/GenBank/DDBJ whole genome shotgun (WGS) entry which is preliminary data.</text>
</comment>
<evidence type="ECO:0000259" key="1">
    <source>
        <dbReference type="Pfam" id="PF02627"/>
    </source>
</evidence>
<sequence>MTDGGGVLAGVTRRITMSHIRHVEAVDPRQAEGVVAHVYRRVEHDFGMLAPPVALHSPAPDLLAAVWLMLRESLLTGGVLHRAVREAVAAAVSDRNRCPYCVDVHGSALIGLIGGTDAAAIAAGRFDDVAGSAMRAVVGWAGQDGGATSAPPSWGPGALAEATAVALTFEYLNRMVNIFLQPSPLPAGSGWAGRRVGARVMGRLARRAGRPGVDLDLLPSVPLPADLAWAGKRAPIAEALGRTTAVFEAAGSRSVPEPVRALVARRAAAGTAATTKAEIDEAVSALPAADQLAGRLAISTAEASYRVPVADIEAYRLDHGDGGLLELTGWAAFTAARHRAARLDGHGTLVTGSEPAGRCPVTG</sequence>
<dbReference type="InterPro" id="IPR003779">
    <property type="entry name" value="CMD-like"/>
</dbReference>
<dbReference type="NCBIfam" id="TIGR00778">
    <property type="entry name" value="ahpD_dom"/>
    <property type="match status" value="1"/>
</dbReference>
<dbReference type="InterPro" id="IPR029032">
    <property type="entry name" value="AhpD-like"/>
</dbReference>
<dbReference type="SUPFAM" id="SSF69118">
    <property type="entry name" value="AhpD-like"/>
    <property type="match status" value="1"/>
</dbReference>
<reference evidence="2 3" key="1">
    <citation type="submission" date="2021-01" db="EMBL/GenBank/DDBJ databases">
        <title>Actinoplanes sp. nov. LDG1-06 isolated from lichen.</title>
        <authorList>
            <person name="Saeng-In P."/>
            <person name="Phongsopitanun W."/>
            <person name="Kanchanasin P."/>
            <person name="Yuki M."/>
            <person name="Kudo T."/>
            <person name="Ohkuma M."/>
            <person name="Tanasupawat S."/>
        </authorList>
    </citation>
    <scope>NUCLEOTIDE SEQUENCE [LARGE SCALE GENOMIC DNA]</scope>
    <source>
        <strain evidence="2 3">LDG1-06</strain>
    </source>
</reference>
<evidence type="ECO:0000313" key="3">
    <source>
        <dbReference type="Proteomes" id="UP000632138"/>
    </source>
</evidence>
<dbReference type="RefSeq" id="WP_203380104.1">
    <property type="nucleotide sequence ID" value="NZ_JAENHP010000013.1"/>
</dbReference>
<organism evidence="2 3">
    <name type="scientific">Paractinoplanes ovalisporus</name>
    <dbReference type="NCBI Taxonomy" id="2810368"/>
    <lineage>
        <taxon>Bacteria</taxon>
        <taxon>Bacillati</taxon>
        <taxon>Actinomycetota</taxon>
        <taxon>Actinomycetes</taxon>
        <taxon>Micromonosporales</taxon>
        <taxon>Micromonosporaceae</taxon>
        <taxon>Paractinoplanes</taxon>
    </lineage>
</organism>
<dbReference type="EMBL" id="JAENHP010000013">
    <property type="protein sequence ID" value="MBM2620120.1"/>
    <property type="molecule type" value="Genomic_DNA"/>
</dbReference>
<evidence type="ECO:0000313" key="2">
    <source>
        <dbReference type="EMBL" id="MBM2620120.1"/>
    </source>
</evidence>
<dbReference type="Gene3D" id="1.20.1290.10">
    <property type="entry name" value="AhpD-like"/>
    <property type="match status" value="1"/>
</dbReference>
<keyword evidence="3" id="KW-1185">Reference proteome</keyword>
<dbReference type="Proteomes" id="UP000632138">
    <property type="component" value="Unassembled WGS sequence"/>
</dbReference>
<dbReference type="Pfam" id="PF02627">
    <property type="entry name" value="CMD"/>
    <property type="match status" value="1"/>
</dbReference>
<proteinExistence type="predicted"/>
<accession>A0ABS2AK14</accession>
<protein>
    <submittedName>
        <fullName evidence="2">Carboxymuconolactone decarboxylase family protein</fullName>
    </submittedName>
</protein>